<dbReference type="InterPro" id="IPR003448">
    <property type="entry name" value="Mopterin_biosynth_MoaE"/>
</dbReference>
<sequence>MISRITDATLDAPAHVAAVTTSADGAVATFIGLVRDHDPSVSGEVVALEYSAHPDAEQTLAAIAREITAGGDVRVAVSHRIGHLGVGEVAIVAAVASAHRAEAFEACRTLVERVKAEVPLWKREILADGSHTWVGIS</sequence>
<evidence type="ECO:0000313" key="1">
    <source>
        <dbReference type="EMBL" id="GMA34261.1"/>
    </source>
</evidence>
<dbReference type="EMBL" id="BSUN01000001">
    <property type="protein sequence ID" value="GMA34261.1"/>
    <property type="molecule type" value="Genomic_DNA"/>
</dbReference>
<dbReference type="SUPFAM" id="SSF54690">
    <property type="entry name" value="Molybdopterin synthase subunit MoaE"/>
    <property type="match status" value="1"/>
</dbReference>
<dbReference type="InterPro" id="IPR036563">
    <property type="entry name" value="MoaE_sf"/>
</dbReference>
<dbReference type="Pfam" id="PF02391">
    <property type="entry name" value="MoaE"/>
    <property type="match status" value="1"/>
</dbReference>
<dbReference type="Gene3D" id="3.90.1170.40">
    <property type="entry name" value="Molybdopterin biosynthesis MoaE subunit"/>
    <property type="match status" value="1"/>
</dbReference>
<keyword evidence="2" id="KW-1185">Reference proteome</keyword>
<evidence type="ECO:0000313" key="2">
    <source>
        <dbReference type="Proteomes" id="UP001157125"/>
    </source>
</evidence>
<accession>A0ABQ6IAI0</accession>
<dbReference type="CDD" id="cd00756">
    <property type="entry name" value="MoaE"/>
    <property type="match status" value="1"/>
</dbReference>
<proteinExistence type="predicted"/>
<name>A0ABQ6IAI0_9MICO</name>
<dbReference type="RefSeq" id="WP_284327310.1">
    <property type="nucleotide sequence ID" value="NZ_BSUN01000001.1"/>
</dbReference>
<comment type="caution">
    <text evidence="1">The sequence shown here is derived from an EMBL/GenBank/DDBJ whole genome shotgun (WGS) entry which is preliminary data.</text>
</comment>
<protein>
    <submittedName>
        <fullName evidence="1">Molybdenum cofactor biosynthesis protein MoaE</fullName>
    </submittedName>
</protein>
<organism evidence="1 2">
    <name type="scientific">Demequina litorisediminis</name>
    <dbReference type="NCBI Taxonomy" id="1849022"/>
    <lineage>
        <taxon>Bacteria</taxon>
        <taxon>Bacillati</taxon>
        <taxon>Actinomycetota</taxon>
        <taxon>Actinomycetes</taxon>
        <taxon>Micrococcales</taxon>
        <taxon>Demequinaceae</taxon>
        <taxon>Demequina</taxon>
    </lineage>
</organism>
<dbReference type="Proteomes" id="UP001157125">
    <property type="component" value="Unassembled WGS sequence"/>
</dbReference>
<gene>
    <name evidence="1" type="primary">moaE</name>
    <name evidence="1" type="ORF">GCM10025876_04650</name>
</gene>
<dbReference type="PANTHER" id="PTHR23404">
    <property type="entry name" value="MOLYBDOPTERIN SYNTHASE RELATED"/>
    <property type="match status" value="1"/>
</dbReference>
<reference evidence="2" key="1">
    <citation type="journal article" date="2019" name="Int. J. Syst. Evol. Microbiol.">
        <title>The Global Catalogue of Microorganisms (GCM) 10K type strain sequencing project: providing services to taxonomists for standard genome sequencing and annotation.</title>
        <authorList>
            <consortium name="The Broad Institute Genomics Platform"/>
            <consortium name="The Broad Institute Genome Sequencing Center for Infectious Disease"/>
            <person name="Wu L."/>
            <person name="Ma J."/>
        </authorList>
    </citation>
    <scope>NUCLEOTIDE SEQUENCE [LARGE SCALE GENOMIC DNA]</scope>
    <source>
        <strain evidence="2">NBRC 112299</strain>
    </source>
</reference>